<accession>A0A0N8KNQ9</accession>
<proteinExistence type="predicted"/>
<feature type="transmembrane region" description="Helical" evidence="2">
    <location>
        <begin position="187"/>
        <end position="208"/>
    </location>
</feature>
<evidence type="ECO:0000256" key="2">
    <source>
        <dbReference type="SAM" id="Phobius"/>
    </source>
</evidence>
<feature type="transmembrane region" description="Helical" evidence="2">
    <location>
        <begin position="312"/>
        <end position="336"/>
    </location>
</feature>
<evidence type="ECO:0000256" key="1">
    <source>
        <dbReference type="SAM" id="MobiDB-lite"/>
    </source>
</evidence>
<evidence type="ECO:0000313" key="3">
    <source>
        <dbReference type="EMBL" id="KPQ37226.1"/>
    </source>
</evidence>
<feature type="compositionally biased region" description="Low complexity" evidence="1">
    <location>
        <begin position="23"/>
        <end position="40"/>
    </location>
</feature>
<dbReference type="PANTHER" id="PTHR20992:SF9">
    <property type="entry name" value="AT15442P-RELATED"/>
    <property type="match status" value="1"/>
</dbReference>
<feature type="transmembrane region" description="Helical" evidence="2">
    <location>
        <begin position="286"/>
        <end position="306"/>
    </location>
</feature>
<feature type="transmembrane region" description="Helical" evidence="2">
    <location>
        <begin position="348"/>
        <end position="367"/>
    </location>
</feature>
<feature type="region of interest" description="Disordered" evidence="1">
    <location>
        <begin position="1"/>
        <end position="40"/>
    </location>
</feature>
<keyword evidence="2" id="KW-0812">Transmembrane</keyword>
<reference evidence="3 4" key="1">
    <citation type="submission" date="2015-09" db="EMBL/GenBank/DDBJ databases">
        <title>Identification and resolution of microdiversity through metagenomic sequencing of parallel consortia.</title>
        <authorList>
            <person name="Nelson W.C."/>
            <person name="Romine M.F."/>
            <person name="Lindemann S.R."/>
        </authorList>
    </citation>
    <scope>NUCLEOTIDE SEQUENCE [LARGE SCALE GENOMIC DNA]</scope>
    <source>
        <strain evidence="3">Ana</strain>
    </source>
</reference>
<dbReference type="PATRIC" id="fig|1666911.3.peg.1628"/>
<protein>
    <submittedName>
        <fullName evidence="3">Putative membrane protein</fullName>
    </submittedName>
</protein>
<feature type="transmembrane region" description="Helical" evidence="2">
    <location>
        <begin position="257"/>
        <end position="274"/>
    </location>
</feature>
<feature type="transmembrane region" description="Helical" evidence="2">
    <location>
        <begin position="220"/>
        <end position="237"/>
    </location>
</feature>
<feature type="transmembrane region" description="Helical" evidence="2">
    <location>
        <begin position="163"/>
        <end position="181"/>
    </location>
</feature>
<sequence length="470" mass="51476">MKDNRTEDKRSQPPIKKQKKPQAHAQSYAQSHAQSHTQSSFKSFFKSSVKPLFKFPFKLKEAALKEHPKSHIPEPHTKAHIKAHTTEAYKTEAGPKIKRPRTARRHSLLSRLRYYLPQAIHRPIIQAARQIGKNSGDWQWMADNPMPLKGLNRSLWRNAEPTLNYHIMLFLSGVISTLGLLSGSTAAIIGAMIVAPLMGPITAMAFAITMGNRRLLKRSLLSVVSGILLTVGTAYLISRLVGLSSLSSEVLLRTQPTLIDLAIGLAAGAAGAFAKTRKDIADALPGVAIAVALVPPLSVMGIGLAFASREVLVGSTLLFITNLAGIVLAGGLVFIWQDYGSLKRAKRGLSLSIVVLCFLGVPLGLSLRDLIIEERARSFVSSLLRDQTLTFGNTNIRRLRVDSSGEVLEVDLEVAAPTDSISDRQIDLVHDFLEERLDRPIRLNVSVFPMQEFSSRESDLPSAPRPSGSR</sequence>
<dbReference type="InterPro" id="IPR005240">
    <property type="entry name" value="DUF389"/>
</dbReference>
<dbReference type="STRING" id="1666911.HLUCCA11_02000"/>
<dbReference type="Proteomes" id="UP000050465">
    <property type="component" value="Unassembled WGS sequence"/>
</dbReference>
<name>A0A0N8KNQ9_9CYAN</name>
<dbReference type="Pfam" id="PF04087">
    <property type="entry name" value="DUF389"/>
    <property type="match status" value="1"/>
</dbReference>
<feature type="compositionally biased region" description="Basic and acidic residues" evidence="1">
    <location>
        <begin position="1"/>
        <end position="11"/>
    </location>
</feature>
<comment type="caution">
    <text evidence="3">The sequence shown here is derived from an EMBL/GenBank/DDBJ whole genome shotgun (WGS) entry which is preliminary data.</text>
</comment>
<dbReference type="EMBL" id="LJZR01000002">
    <property type="protein sequence ID" value="KPQ37226.1"/>
    <property type="molecule type" value="Genomic_DNA"/>
</dbReference>
<dbReference type="PANTHER" id="PTHR20992">
    <property type="entry name" value="AT15442P-RELATED"/>
    <property type="match status" value="1"/>
</dbReference>
<evidence type="ECO:0000313" key="4">
    <source>
        <dbReference type="Proteomes" id="UP000050465"/>
    </source>
</evidence>
<keyword evidence="2" id="KW-1133">Transmembrane helix</keyword>
<dbReference type="AlphaFoldDB" id="A0A0N8KNQ9"/>
<gene>
    <name evidence="3" type="ORF">HLUCCA11_02000</name>
</gene>
<keyword evidence="2" id="KW-0472">Membrane</keyword>
<organism evidence="3 4">
    <name type="scientific">Phormidesmis priestleyi Ana</name>
    <dbReference type="NCBI Taxonomy" id="1666911"/>
    <lineage>
        <taxon>Bacteria</taxon>
        <taxon>Bacillati</taxon>
        <taxon>Cyanobacteriota</taxon>
        <taxon>Cyanophyceae</taxon>
        <taxon>Leptolyngbyales</taxon>
        <taxon>Leptolyngbyaceae</taxon>
        <taxon>Phormidesmis</taxon>
    </lineage>
</organism>